<keyword evidence="9" id="KW-0677">Repeat</keyword>
<dbReference type="GO" id="GO:0016787">
    <property type="term" value="F:hydrolase activity"/>
    <property type="evidence" value="ECO:0007669"/>
    <property type="project" value="UniProtKB-KW"/>
</dbReference>
<keyword evidence="6" id="KW-0597">Phosphoprotein</keyword>
<comment type="caution">
    <text evidence="24">The sequence shown here is derived from an EMBL/GenBank/DDBJ whole genome shotgun (WGS) entry which is preliminary data.</text>
</comment>
<dbReference type="AlphaFoldDB" id="A0A2B4RYD4"/>
<organism evidence="24 25">
    <name type="scientific">Stylophora pistillata</name>
    <name type="common">Smooth cauliflower coral</name>
    <dbReference type="NCBI Taxonomy" id="50429"/>
    <lineage>
        <taxon>Eukaryota</taxon>
        <taxon>Metazoa</taxon>
        <taxon>Cnidaria</taxon>
        <taxon>Anthozoa</taxon>
        <taxon>Hexacorallia</taxon>
        <taxon>Scleractinia</taxon>
        <taxon>Astrocoeniina</taxon>
        <taxon>Pocilloporidae</taxon>
        <taxon>Stylophora</taxon>
    </lineage>
</organism>
<dbReference type="PANTHER" id="PTHR14074:SF16">
    <property type="entry name" value="ANTIVIRAL INNATE IMMUNE RESPONSE RECEPTOR RIG-I"/>
    <property type="match status" value="1"/>
</dbReference>
<evidence type="ECO:0000256" key="17">
    <source>
        <dbReference type="ARBA" id="ARBA00022884"/>
    </source>
</evidence>
<dbReference type="GO" id="GO:0051607">
    <property type="term" value="P:defense response to virus"/>
    <property type="evidence" value="ECO:0007669"/>
    <property type="project" value="UniProtKB-KW"/>
</dbReference>
<dbReference type="STRING" id="50429.A0A2B4RYD4"/>
<dbReference type="InterPro" id="IPR021673">
    <property type="entry name" value="RLR_CTR"/>
</dbReference>
<keyword evidence="10" id="KW-0547">Nucleotide-binding</keyword>
<dbReference type="InterPro" id="IPR027417">
    <property type="entry name" value="P-loop_NTPase"/>
</dbReference>
<feature type="coiled-coil region" evidence="20">
    <location>
        <begin position="815"/>
        <end position="842"/>
    </location>
</feature>
<evidence type="ECO:0000256" key="8">
    <source>
        <dbReference type="ARBA" id="ARBA00022723"/>
    </source>
</evidence>
<feature type="domain" description="RLR CTR" evidence="23">
    <location>
        <begin position="850"/>
        <end position="979"/>
    </location>
</feature>
<comment type="catalytic activity">
    <reaction evidence="19">
        <text>ATP + H2O = ADP + phosphate + H(+)</text>
        <dbReference type="Rhea" id="RHEA:13065"/>
        <dbReference type="ChEBI" id="CHEBI:15377"/>
        <dbReference type="ChEBI" id="CHEBI:15378"/>
        <dbReference type="ChEBI" id="CHEBI:30616"/>
        <dbReference type="ChEBI" id="CHEBI:43474"/>
        <dbReference type="ChEBI" id="CHEBI:456216"/>
        <dbReference type="EC" id="3.6.4.13"/>
    </reaction>
    <physiologicalReaction direction="left-to-right" evidence="19">
        <dbReference type="Rhea" id="RHEA:13066"/>
    </physiologicalReaction>
</comment>
<evidence type="ECO:0000256" key="4">
    <source>
        <dbReference type="ARBA" id="ARBA00022490"/>
    </source>
</evidence>
<accession>A0A2B4RYD4</accession>
<comment type="subcellular location">
    <subcellularLocation>
        <location evidence="1">Cytoplasm</location>
    </subcellularLocation>
</comment>
<keyword evidence="5" id="KW-1017">Isopeptide bond</keyword>
<keyword evidence="20" id="KW-0175">Coiled coil</keyword>
<dbReference type="InterPro" id="IPR031964">
    <property type="entry name" value="CARD_dom"/>
</dbReference>
<dbReference type="Pfam" id="PF18119">
    <property type="entry name" value="RIG-I_C"/>
    <property type="match status" value="1"/>
</dbReference>
<dbReference type="SMART" id="SM00490">
    <property type="entry name" value="HELICc"/>
    <property type="match status" value="1"/>
</dbReference>
<dbReference type="GO" id="GO:0005737">
    <property type="term" value="C:cytoplasm"/>
    <property type="evidence" value="ECO:0007669"/>
    <property type="project" value="UniProtKB-SubCell"/>
</dbReference>
<evidence type="ECO:0000256" key="3">
    <source>
        <dbReference type="ARBA" id="ARBA00012552"/>
    </source>
</evidence>
<keyword evidence="4" id="KW-0963">Cytoplasm</keyword>
<evidence type="ECO:0000256" key="19">
    <source>
        <dbReference type="ARBA" id="ARBA00049390"/>
    </source>
</evidence>
<evidence type="ECO:0000256" key="2">
    <source>
        <dbReference type="ARBA" id="ARBA00006866"/>
    </source>
</evidence>
<dbReference type="GO" id="GO:0003724">
    <property type="term" value="F:RNA helicase activity"/>
    <property type="evidence" value="ECO:0007669"/>
    <property type="project" value="UniProtKB-EC"/>
</dbReference>
<dbReference type="Pfam" id="PF11648">
    <property type="entry name" value="RIG-I_C-RD"/>
    <property type="match status" value="1"/>
</dbReference>
<keyword evidence="15" id="KW-0832">Ubl conjugation</keyword>
<dbReference type="Pfam" id="PF04851">
    <property type="entry name" value="ResIII"/>
    <property type="match status" value="1"/>
</dbReference>
<dbReference type="InterPro" id="IPR001650">
    <property type="entry name" value="Helicase_C-like"/>
</dbReference>
<evidence type="ECO:0000256" key="18">
    <source>
        <dbReference type="ARBA" id="ARBA00023118"/>
    </source>
</evidence>
<dbReference type="SMART" id="SM00487">
    <property type="entry name" value="DEXDc"/>
    <property type="match status" value="1"/>
</dbReference>
<evidence type="ECO:0000256" key="15">
    <source>
        <dbReference type="ARBA" id="ARBA00022843"/>
    </source>
</evidence>
<evidence type="ECO:0000259" key="23">
    <source>
        <dbReference type="PROSITE" id="PS51789"/>
    </source>
</evidence>
<sequence>MTIPEATWIDLLNERTPHLIKEVAPTKLLPHLYLAPADKENIVCDEKNLGASFATSALLEKLKKQNGSNGRKTFDALVRALRNIGNQQTALLLDPHFKVPSAPEEIVDVNCSRLGILGTAAEIGVRIRLINEETKKYCVKLEEAMWSKFQDIRSDSTLQLRNQLDEDLPEGAAFSAVIQETKDKLPACKLRVSQKSAADQIWEDYGNGKLREILKEKLLHGIVADNNHLKMSIHIMEEEYEWACKTLAGDDSPELSDETQKMRKVRIPPVYLDKSASRKLKLRSYQHELSIPALKENNCIICAPTNSGKTYVALAISMAHLEVLRAKKTENKGITPAATPMSRRKVLFIVNKVNLVLQQRQRFDYYLSNRHDITDISGANAQDKQLDEITEENDVIVLTAQILVDALKSRRVSITDYSLLIFDECHHTDKGHPYNDIMLKYLGIKYASRSGQDLSPERQNLPQIIGLTASLGVGKAKSEIEAQDHILQLCSNLDCSVIVTVEKHKQDLQGFTGRCIRTCHEIADGEPDYFDEIINGVMVNIERMLPRLSGRNGTPNDRGGQQYQQWLKELDRDSVTHKSREQCTLVQHLLVYNTALAIKKCCRVKDALKYVTEFHERQREDKFKDIDRNLRAVYQKARKDLDLKIEEKGELKNPKLEAVATLLKQKYQACVEEGGEQIAKGMLFTKTRENTKALKAWLDENIDLSFIRAERLVGTGKGEDGMTQCQQEEVIANFRSGRVNLLVSTTVGEEGIDIPDCKFVIRYDVSGNEIASVQSRGRVRDREGQYEVVAGRKTGVIEKENLNVIREEMMEDAIREVKTMNVDEYQRKILDLQRRAISQRQMKETIKKYEKGKRHQDKVKLFCRKCQVFACSGVSIRCIKEAHHVVIDKDFPSKFYFKKSKTPRKINEIELTGPLHCQDCDAEWGVMLKYQSKELPCIKASFFGFEFEEEDGGTKTLSFRKWKDVLFNVKGFDPSETQTEFGSLDIPELSLD</sequence>
<evidence type="ECO:0000256" key="7">
    <source>
        <dbReference type="ARBA" id="ARBA00022588"/>
    </source>
</evidence>
<feature type="domain" description="Helicase C-terminal" evidence="22">
    <location>
        <begin position="662"/>
        <end position="825"/>
    </location>
</feature>
<dbReference type="InterPro" id="IPR014001">
    <property type="entry name" value="Helicase_ATP-bd"/>
</dbReference>
<dbReference type="GO" id="GO:0045087">
    <property type="term" value="P:innate immune response"/>
    <property type="evidence" value="ECO:0007669"/>
    <property type="project" value="UniProtKB-KW"/>
</dbReference>
<evidence type="ECO:0000256" key="1">
    <source>
        <dbReference type="ARBA" id="ARBA00004496"/>
    </source>
</evidence>
<keyword evidence="25" id="KW-1185">Reference proteome</keyword>
<dbReference type="PROSITE" id="PS51194">
    <property type="entry name" value="HELICASE_CTER"/>
    <property type="match status" value="1"/>
</dbReference>
<dbReference type="GO" id="GO:0003723">
    <property type="term" value="F:RNA binding"/>
    <property type="evidence" value="ECO:0007669"/>
    <property type="project" value="UniProtKB-KW"/>
</dbReference>
<dbReference type="Gene3D" id="3.40.50.300">
    <property type="entry name" value="P-loop containing nucleotide triphosphate hydrolases"/>
    <property type="match status" value="2"/>
</dbReference>
<name>A0A2B4RYD4_STYPI</name>
<evidence type="ECO:0000256" key="6">
    <source>
        <dbReference type="ARBA" id="ARBA00022553"/>
    </source>
</evidence>
<dbReference type="SUPFAM" id="SSF52540">
    <property type="entry name" value="P-loop containing nucleoside triphosphate hydrolases"/>
    <property type="match status" value="1"/>
</dbReference>
<evidence type="ECO:0000256" key="10">
    <source>
        <dbReference type="ARBA" id="ARBA00022741"/>
    </source>
</evidence>
<evidence type="ECO:0000256" key="11">
    <source>
        <dbReference type="ARBA" id="ARBA00022801"/>
    </source>
</evidence>
<dbReference type="PANTHER" id="PTHR14074">
    <property type="entry name" value="HELICASE WITH DEATH DOMAIN-RELATED"/>
    <property type="match status" value="1"/>
</dbReference>
<keyword evidence="18" id="KW-0051">Antiviral defense</keyword>
<keyword evidence="7" id="KW-0399">Innate immunity</keyword>
<dbReference type="GO" id="GO:0046872">
    <property type="term" value="F:metal ion binding"/>
    <property type="evidence" value="ECO:0007669"/>
    <property type="project" value="UniProtKB-KW"/>
</dbReference>
<keyword evidence="8" id="KW-0479">Metal-binding</keyword>
<dbReference type="PROSITE" id="PS51192">
    <property type="entry name" value="HELICASE_ATP_BIND_1"/>
    <property type="match status" value="1"/>
</dbReference>
<proteinExistence type="inferred from homology"/>
<dbReference type="Gene3D" id="1.10.533.10">
    <property type="entry name" value="Death Domain, Fas"/>
    <property type="match status" value="1"/>
</dbReference>
<reference evidence="25" key="1">
    <citation type="journal article" date="2017" name="bioRxiv">
        <title>Comparative analysis of the genomes of Stylophora pistillata and Acropora digitifera provides evidence for extensive differences between species of corals.</title>
        <authorList>
            <person name="Voolstra C.R."/>
            <person name="Li Y."/>
            <person name="Liew Y.J."/>
            <person name="Baumgarten S."/>
            <person name="Zoccola D."/>
            <person name="Flot J.-F."/>
            <person name="Tambutte S."/>
            <person name="Allemand D."/>
            <person name="Aranda M."/>
        </authorList>
    </citation>
    <scope>NUCLEOTIDE SEQUENCE [LARGE SCALE GENOMIC DNA]</scope>
</reference>
<dbReference type="Pfam" id="PF16739">
    <property type="entry name" value="CARD_2"/>
    <property type="match status" value="1"/>
</dbReference>
<dbReference type="EMBL" id="LSMT01000262">
    <property type="protein sequence ID" value="PFX21793.1"/>
    <property type="molecule type" value="Genomic_DNA"/>
</dbReference>
<evidence type="ECO:0000256" key="5">
    <source>
        <dbReference type="ARBA" id="ARBA00022499"/>
    </source>
</evidence>
<dbReference type="EC" id="3.6.4.13" evidence="3"/>
<keyword evidence="12 24" id="KW-0347">Helicase</keyword>
<dbReference type="InterPro" id="IPR041204">
    <property type="entry name" value="RIG-I-like_C"/>
</dbReference>
<dbReference type="Proteomes" id="UP000225706">
    <property type="component" value="Unassembled WGS sequence"/>
</dbReference>
<dbReference type="InterPro" id="IPR051363">
    <property type="entry name" value="RLR_Helicase"/>
</dbReference>
<evidence type="ECO:0000259" key="21">
    <source>
        <dbReference type="PROSITE" id="PS51192"/>
    </source>
</evidence>
<evidence type="ECO:0000313" key="25">
    <source>
        <dbReference type="Proteomes" id="UP000225706"/>
    </source>
</evidence>
<evidence type="ECO:0000256" key="20">
    <source>
        <dbReference type="SAM" id="Coils"/>
    </source>
</evidence>
<keyword evidence="17" id="KW-0694">RNA-binding</keyword>
<evidence type="ECO:0000256" key="9">
    <source>
        <dbReference type="ARBA" id="ARBA00022737"/>
    </source>
</evidence>
<keyword evidence="14" id="KW-0067">ATP-binding</keyword>
<dbReference type="Gene3D" id="2.170.150.30">
    <property type="entry name" value="RIG-I-like receptor, C-terminal regulatory domain"/>
    <property type="match status" value="1"/>
</dbReference>
<comment type="similarity">
    <text evidence="2">Belongs to the helicase family. RLR subfamily.</text>
</comment>
<dbReference type="OrthoDB" id="416741at2759"/>
<keyword evidence="13" id="KW-0862">Zinc</keyword>
<gene>
    <name evidence="24" type="primary">DDX58</name>
    <name evidence="24" type="ORF">AWC38_SpisGene13695</name>
</gene>
<feature type="domain" description="Helicase ATP-binding" evidence="21">
    <location>
        <begin position="290"/>
        <end position="489"/>
    </location>
</feature>
<dbReference type="GO" id="GO:0005524">
    <property type="term" value="F:ATP binding"/>
    <property type="evidence" value="ECO:0007669"/>
    <property type="project" value="UniProtKB-KW"/>
</dbReference>
<evidence type="ECO:0000256" key="16">
    <source>
        <dbReference type="ARBA" id="ARBA00022859"/>
    </source>
</evidence>
<dbReference type="InterPro" id="IPR011029">
    <property type="entry name" value="DEATH-like_dom_sf"/>
</dbReference>
<dbReference type="PROSITE" id="PS51789">
    <property type="entry name" value="RLR_CTR"/>
    <property type="match status" value="1"/>
</dbReference>
<dbReference type="InterPro" id="IPR038557">
    <property type="entry name" value="RLR_C_sf"/>
</dbReference>
<evidence type="ECO:0000256" key="13">
    <source>
        <dbReference type="ARBA" id="ARBA00022833"/>
    </source>
</evidence>
<evidence type="ECO:0000313" key="24">
    <source>
        <dbReference type="EMBL" id="PFX21793.1"/>
    </source>
</evidence>
<protein>
    <recommendedName>
        <fullName evidence="3">RNA helicase</fullName>
        <ecNumber evidence="3">3.6.4.13</ecNumber>
    </recommendedName>
</protein>
<dbReference type="InterPro" id="IPR006935">
    <property type="entry name" value="Helicase/UvrB_N"/>
</dbReference>
<keyword evidence="11" id="KW-0378">Hydrolase</keyword>
<evidence type="ECO:0000256" key="12">
    <source>
        <dbReference type="ARBA" id="ARBA00022806"/>
    </source>
</evidence>
<evidence type="ECO:0000259" key="22">
    <source>
        <dbReference type="PROSITE" id="PS51194"/>
    </source>
</evidence>
<dbReference type="GO" id="GO:0003677">
    <property type="term" value="F:DNA binding"/>
    <property type="evidence" value="ECO:0007669"/>
    <property type="project" value="InterPro"/>
</dbReference>
<dbReference type="Gene3D" id="1.20.1320.30">
    <property type="match status" value="1"/>
</dbReference>
<evidence type="ECO:0000256" key="14">
    <source>
        <dbReference type="ARBA" id="ARBA00022840"/>
    </source>
</evidence>
<keyword evidence="16" id="KW-0391">Immunity</keyword>
<dbReference type="Pfam" id="PF00271">
    <property type="entry name" value="Helicase_C"/>
    <property type="match status" value="1"/>
</dbReference>